<dbReference type="Proteomes" id="UP000242850">
    <property type="component" value="Unassembled WGS sequence"/>
</dbReference>
<dbReference type="PANTHER" id="PTHR43025">
    <property type="entry name" value="MONOGALACTOSYLDIACYLGLYCEROL SYNTHASE"/>
    <property type="match status" value="1"/>
</dbReference>
<keyword evidence="3" id="KW-0328">Glycosyltransferase</keyword>
<comment type="subcellular location">
    <subcellularLocation>
        <location evidence="1">Membrane</location>
    </subcellularLocation>
</comment>
<dbReference type="Gene3D" id="3.40.50.2000">
    <property type="entry name" value="Glycogen Phosphorylase B"/>
    <property type="match status" value="2"/>
</dbReference>
<evidence type="ECO:0000256" key="1">
    <source>
        <dbReference type="ARBA" id="ARBA00004370"/>
    </source>
</evidence>
<feature type="domain" description="Glycosyl transferase family 28 C-terminal" evidence="5">
    <location>
        <begin position="227"/>
        <end position="360"/>
    </location>
</feature>
<accession>A0A1H5RK62</accession>
<keyword evidence="8" id="KW-1185">Reference proteome</keyword>
<dbReference type="AlphaFoldDB" id="A0A1H5RK62"/>
<dbReference type="GO" id="GO:0016758">
    <property type="term" value="F:hexosyltransferase activity"/>
    <property type="evidence" value="ECO:0007669"/>
    <property type="project" value="InterPro"/>
</dbReference>
<evidence type="ECO:0000259" key="5">
    <source>
        <dbReference type="Pfam" id="PF04101"/>
    </source>
</evidence>
<dbReference type="RefSeq" id="WP_159945754.1">
    <property type="nucleotide sequence ID" value="NZ_FNUK01000001.1"/>
</dbReference>
<feature type="domain" description="Diacylglycerol glucosyltransferase N-terminal" evidence="6">
    <location>
        <begin position="14"/>
        <end position="179"/>
    </location>
</feature>
<dbReference type="InterPro" id="IPR009695">
    <property type="entry name" value="Diacylglyc_glucosyltr_N"/>
</dbReference>
<evidence type="ECO:0000256" key="4">
    <source>
        <dbReference type="ARBA" id="ARBA00022679"/>
    </source>
</evidence>
<comment type="similarity">
    <text evidence="2">Belongs to the glycosyltransferase 28 family.</text>
</comment>
<dbReference type="OrthoDB" id="9815663at2"/>
<evidence type="ECO:0000313" key="8">
    <source>
        <dbReference type="Proteomes" id="UP000242850"/>
    </source>
</evidence>
<gene>
    <name evidence="7" type="ORF">SAMN05660865_00060</name>
</gene>
<evidence type="ECO:0000259" key="6">
    <source>
        <dbReference type="Pfam" id="PF06925"/>
    </source>
</evidence>
<protein>
    <submittedName>
        <fullName evidence="7">Processive 1,2-diacylglycerol beta-glucosyltransferase</fullName>
    </submittedName>
</protein>
<keyword evidence="4 7" id="KW-0808">Transferase</keyword>
<reference evidence="8" key="1">
    <citation type="submission" date="2016-10" db="EMBL/GenBank/DDBJ databases">
        <authorList>
            <person name="Varghese N."/>
            <person name="Submissions S."/>
        </authorList>
    </citation>
    <scope>NUCLEOTIDE SEQUENCE [LARGE SCALE GENOMIC DNA]</scope>
    <source>
        <strain evidence="8">DSM 5463</strain>
    </source>
</reference>
<evidence type="ECO:0000256" key="3">
    <source>
        <dbReference type="ARBA" id="ARBA00022676"/>
    </source>
</evidence>
<sequence length="373" mass="41862">MKIIALTVSAGKGHEKAAEAIKRYYEENNIDVDFEIIDTLKYINPIVDKLIIGGYLKSLKKTPKLYGKLYYYSENEDAISAISNLVHDLFSIKLKNLLDEKKPDVVLCTHPFPIEIMSILKRKGKTNIPAIAILTDYAPHPFWIHERIDAYIIPNEDFVEDLLNFGVTKEKIYPIGIPVSPEFLNHIDKSYARKTLDLEDKLTLLLMGGGLGIGNIKEIFERLIYSDLDVQIIAVAGHNTFLKNQLINLANKSNKKTKILGYTENINLLMSASDILITKPGGLTISEALVKGLPIILSNPIPGQEEKNTEYLLNCGIAAYARKVENIPILINQIISSKTRLKYMQDMAREKAKPNASKDIANLLLKMAKNEAI</sequence>
<dbReference type="SUPFAM" id="SSF53756">
    <property type="entry name" value="UDP-Glycosyltransferase/glycogen phosphorylase"/>
    <property type="match status" value="1"/>
</dbReference>
<dbReference type="InterPro" id="IPR007235">
    <property type="entry name" value="Glyco_trans_28_C"/>
</dbReference>
<organism evidence="7 8">
    <name type="scientific">Caloramator fervidus</name>
    <dbReference type="NCBI Taxonomy" id="29344"/>
    <lineage>
        <taxon>Bacteria</taxon>
        <taxon>Bacillati</taxon>
        <taxon>Bacillota</taxon>
        <taxon>Clostridia</taxon>
        <taxon>Eubacteriales</taxon>
        <taxon>Clostridiaceae</taxon>
        <taxon>Caloramator</taxon>
    </lineage>
</organism>
<dbReference type="GO" id="GO:0016020">
    <property type="term" value="C:membrane"/>
    <property type="evidence" value="ECO:0007669"/>
    <property type="project" value="UniProtKB-SubCell"/>
</dbReference>
<dbReference type="PANTHER" id="PTHR43025:SF3">
    <property type="entry name" value="MONOGALACTOSYLDIACYLGLYCEROL SYNTHASE 1, CHLOROPLASTIC"/>
    <property type="match status" value="1"/>
</dbReference>
<dbReference type="Pfam" id="PF06925">
    <property type="entry name" value="MGDG_synth"/>
    <property type="match status" value="1"/>
</dbReference>
<dbReference type="InterPro" id="IPR050519">
    <property type="entry name" value="Glycosyltransf_28_UgtP"/>
</dbReference>
<dbReference type="EMBL" id="FNUK01000001">
    <property type="protein sequence ID" value="SEF38733.1"/>
    <property type="molecule type" value="Genomic_DNA"/>
</dbReference>
<proteinExistence type="inferred from homology"/>
<evidence type="ECO:0000256" key="2">
    <source>
        <dbReference type="ARBA" id="ARBA00006962"/>
    </source>
</evidence>
<evidence type="ECO:0000313" key="7">
    <source>
        <dbReference type="EMBL" id="SEF38733.1"/>
    </source>
</evidence>
<dbReference type="Pfam" id="PF04101">
    <property type="entry name" value="Glyco_tran_28_C"/>
    <property type="match status" value="1"/>
</dbReference>
<dbReference type="GO" id="GO:0009247">
    <property type="term" value="P:glycolipid biosynthetic process"/>
    <property type="evidence" value="ECO:0007669"/>
    <property type="project" value="InterPro"/>
</dbReference>
<name>A0A1H5RK62_9CLOT</name>